<keyword evidence="3 4" id="KW-0012">Acyltransferase</keyword>
<dbReference type="Proteomes" id="UP000043699">
    <property type="component" value="Unassembled WGS sequence"/>
</dbReference>
<reference evidence="5 6" key="1">
    <citation type="submission" date="2014-09" db="EMBL/GenBank/DDBJ databases">
        <authorList>
            <person name="Urmite Genomes Urmite Genomes"/>
        </authorList>
    </citation>
    <scope>NUCLEOTIDE SEQUENCE [LARGE SCALE GENOMIC DNA]</scope>
    <source>
        <strain evidence="5 6">ES2</strain>
    </source>
</reference>
<dbReference type="GO" id="GO:0046353">
    <property type="term" value="F:aminoglycoside 3-N-acetyltransferase activity"/>
    <property type="evidence" value="ECO:0007669"/>
    <property type="project" value="UniProtKB-EC"/>
</dbReference>
<dbReference type="RefSeq" id="WP_052650323.1">
    <property type="nucleotide sequence ID" value="NZ_CCXS01000001.1"/>
</dbReference>
<evidence type="ECO:0000313" key="6">
    <source>
        <dbReference type="Proteomes" id="UP000043699"/>
    </source>
</evidence>
<name>A0A098EH75_9BACL</name>
<dbReference type="EC" id="2.3.1.-" evidence="4"/>
<dbReference type="Pfam" id="PF02522">
    <property type="entry name" value="Antibiotic_NAT"/>
    <property type="match status" value="1"/>
</dbReference>
<keyword evidence="6" id="KW-1185">Reference proteome</keyword>
<dbReference type="PANTHER" id="PTHR11104:SF0">
    <property type="entry name" value="SPBETA PROPHAGE-DERIVED AMINOGLYCOSIDE N(3')-ACETYLTRANSFERASE-LIKE PROTEIN YOKD"/>
    <property type="match status" value="1"/>
</dbReference>
<keyword evidence="2 4" id="KW-0808">Transferase</keyword>
<evidence type="ECO:0000256" key="1">
    <source>
        <dbReference type="ARBA" id="ARBA00006383"/>
    </source>
</evidence>
<dbReference type="OrthoDB" id="7330654at2"/>
<dbReference type="SUPFAM" id="SSF110710">
    <property type="entry name" value="TTHA0583/YokD-like"/>
    <property type="match status" value="1"/>
</dbReference>
<dbReference type="InterPro" id="IPR028345">
    <property type="entry name" value="Antibiotic_NAT-like"/>
</dbReference>
<keyword evidence="4" id="KW-0046">Antibiotic resistance</keyword>
<evidence type="ECO:0000256" key="3">
    <source>
        <dbReference type="ARBA" id="ARBA00023315"/>
    </source>
</evidence>
<proteinExistence type="inferred from homology"/>
<evidence type="ECO:0000256" key="2">
    <source>
        <dbReference type="ARBA" id="ARBA00022679"/>
    </source>
</evidence>
<accession>A0A098EH75</accession>
<dbReference type="EMBL" id="CCXS01000001">
    <property type="protein sequence ID" value="CEG21649.1"/>
    <property type="molecule type" value="Genomic_DNA"/>
</dbReference>
<evidence type="ECO:0000256" key="4">
    <source>
        <dbReference type="RuleBase" id="RU365031"/>
    </source>
</evidence>
<comment type="similarity">
    <text evidence="1 4">Belongs to the antibiotic N-acetyltransferase family.</text>
</comment>
<evidence type="ECO:0000313" key="5">
    <source>
        <dbReference type="EMBL" id="CEG21649.1"/>
    </source>
</evidence>
<gene>
    <name evidence="5" type="primary">yokD</name>
    <name evidence="5" type="ORF">BN1080_00562</name>
</gene>
<dbReference type="InterPro" id="IPR003679">
    <property type="entry name" value="Amioglycoside_AcTrfase"/>
</dbReference>
<sequence>MSELLSILNTPEFQSKHTLKKQLQTLGFGAGDYVMVHSSLKSIGWIAGGAQAVVEALLETITAEGTLVMPSQSTDNSDPVYWMNPPVPENWHQPIRENLPAFDPFLSEMRGMGKIAECFHRHPGTIRSPHPSHSFIAWGSKASEWMREQPLEESFGAGSPLEKMMEAPVKILLIGTGFDSCTALHYAEFMQENRTTSPQGAALLENGTRVWRSYNCVDMDSDRFPELVKDYPGTIQEGTLGQASVKIADMQPLIEFGIQWLREHPAPPETPQA</sequence>
<organism evidence="5 6">
    <name type="scientific">Planococcus massiliensis</name>
    <dbReference type="NCBI Taxonomy" id="1499687"/>
    <lineage>
        <taxon>Bacteria</taxon>
        <taxon>Bacillati</taxon>
        <taxon>Bacillota</taxon>
        <taxon>Bacilli</taxon>
        <taxon>Bacillales</taxon>
        <taxon>Caryophanaceae</taxon>
        <taxon>Planococcus</taxon>
    </lineage>
</organism>
<dbReference type="AlphaFoldDB" id="A0A098EH75"/>
<dbReference type="STRING" id="1499687.BN1080_00562"/>
<protein>
    <recommendedName>
        <fullName evidence="4">Aminoglycoside N(3)-acetyltransferase</fullName>
        <ecNumber evidence="4">2.3.1.-</ecNumber>
    </recommendedName>
</protein>
<dbReference type="GO" id="GO:0046677">
    <property type="term" value="P:response to antibiotic"/>
    <property type="evidence" value="ECO:0007669"/>
    <property type="project" value="UniProtKB-KW"/>
</dbReference>
<dbReference type="PANTHER" id="PTHR11104">
    <property type="entry name" value="AMINOGLYCOSIDE N3-ACETYLTRANSFERASE"/>
    <property type="match status" value="1"/>
</dbReference>
<comment type="catalytic activity">
    <reaction evidence="4">
        <text>a 2-deoxystreptamine antibiotic + acetyl-CoA = an N(3)-acetyl-2-deoxystreptamine antibiotic + CoA + H(+)</text>
        <dbReference type="Rhea" id="RHEA:12665"/>
        <dbReference type="ChEBI" id="CHEBI:15378"/>
        <dbReference type="ChEBI" id="CHEBI:57287"/>
        <dbReference type="ChEBI" id="CHEBI:57288"/>
        <dbReference type="ChEBI" id="CHEBI:57921"/>
        <dbReference type="ChEBI" id="CHEBI:77452"/>
        <dbReference type="EC" id="2.3.1.81"/>
    </reaction>
</comment>